<dbReference type="SUPFAM" id="SSF81296">
    <property type="entry name" value="E set domains"/>
    <property type="match status" value="1"/>
</dbReference>
<dbReference type="Proteomes" id="UP000248916">
    <property type="component" value="Unassembled WGS sequence"/>
</dbReference>
<reference evidence="6 7" key="1">
    <citation type="submission" date="2018-06" db="EMBL/GenBank/DDBJ databases">
        <title>Genomic Encyclopedia of Archaeal and Bacterial Type Strains, Phase II (KMG-II): from individual species to whole genera.</title>
        <authorList>
            <person name="Goeker M."/>
        </authorList>
    </citation>
    <scope>NUCLEOTIDE SEQUENCE [LARGE SCALE GENOMIC DNA]</scope>
    <source>
        <strain evidence="6 7">DSM 22009</strain>
    </source>
</reference>
<organism evidence="6 7">
    <name type="scientific">Palleronia aestuarii</name>
    <dbReference type="NCBI Taxonomy" id="568105"/>
    <lineage>
        <taxon>Bacteria</taxon>
        <taxon>Pseudomonadati</taxon>
        <taxon>Pseudomonadota</taxon>
        <taxon>Alphaproteobacteria</taxon>
        <taxon>Rhodobacterales</taxon>
        <taxon>Roseobacteraceae</taxon>
        <taxon>Palleronia</taxon>
    </lineage>
</organism>
<dbReference type="UniPathway" id="UPA00637"/>
<dbReference type="Pfam" id="PF04349">
    <property type="entry name" value="MdoG"/>
    <property type="match status" value="1"/>
</dbReference>
<feature type="domain" description="Glucan biosynthesis periplasmic MdoG C-terminal" evidence="5">
    <location>
        <begin position="29"/>
        <end position="511"/>
    </location>
</feature>
<dbReference type="PIRSF" id="PIRSF006281">
    <property type="entry name" value="MdoG"/>
    <property type="match status" value="1"/>
</dbReference>
<dbReference type="InterPro" id="IPR014438">
    <property type="entry name" value="Glucan_biosyn_MdoG/MdoD"/>
</dbReference>
<dbReference type="PANTHER" id="PTHR30504:SF2">
    <property type="entry name" value="GLUCANS BIOSYNTHESIS PROTEIN G"/>
    <property type="match status" value="1"/>
</dbReference>
<keyword evidence="4" id="KW-0574">Periplasm</keyword>
<comment type="pathway">
    <text evidence="2">Glycan metabolism; osmoregulated periplasmic glucan (OPG) biosynthesis.</text>
</comment>
<evidence type="ECO:0000256" key="4">
    <source>
        <dbReference type="ARBA" id="ARBA00022764"/>
    </source>
</evidence>
<comment type="similarity">
    <text evidence="3">Belongs to the OpgD/OpgG family.</text>
</comment>
<dbReference type="Gene3D" id="2.70.98.10">
    <property type="match status" value="1"/>
</dbReference>
<gene>
    <name evidence="6" type="ORF">LX81_03314</name>
</gene>
<name>A0A2W7NIS3_9RHOB</name>
<comment type="subcellular location">
    <subcellularLocation>
        <location evidence="1">Periplasm</location>
    </subcellularLocation>
</comment>
<evidence type="ECO:0000256" key="1">
    <source>
        <dbReference type="ARBA" id="ARBA00004418"/>
    </source>
</evidence>
<accession>A0A2W7NIS3</accession>
<dbReference type="EMBL" id="QKZL01000019">
    <property type="protein sequence ID" value="PZX13086.1"/>
    <property type="molecule type" value="Genomic_DNA"/>
</dbReference>
<proteinExistence type="inferred from homology"/>
<dbReference type="SUPFAM" id="SSF74650">
    <property type="entry name" value="Galactose mutarotase-like"/>
    <property type="match status" value="1"/>
</dbReference>
<evidence type="ECO:0000256" key="3">
    <source>
        <dbReference type="ARBA" id="ARBA00009284"/>
    </source>
</evidence>
<dbReference type="GO" id="GO:0030246">
    <property type="term" value="F:carbohydrate binding"/>
    <property type="evidence" value="ECO:0007669"/>
    <property type="project" value="InterPro"/>
</dbReference>
<dbReference type="InterPro" id="IPR007444">
    <property type="entry name" value="Glucan_biosyn_MdoG_C"/>
</dbReference>
<evidence type="ECO:0000259" key="5">
    <source>
        <dbReference type="Pfam" id="PF04349"/>
    </source>
</evidence>
<dbReference type="InterPro" id="IPR011013">
    <property type="entry name" value="Gal_mutarotase_sf_dom"/>
</dbReference>
<evidence type="ECO:0000313" key="6">
    <source>
        <dbReference type="EMBL" id="PZX13086.1"/>
    </source>
</evidence>
<dbReference type="InterPro" id="IPR014756">
    <property type="entry name" value="Ig_E-set"/>
</dbReference>
<comment type="caution">
    <text evidence="6">The sequence shown here is derived from an EMBL/GenBank/DDBJ whole genome shotgun (WGS) entry which is preliminary data.</text>
</comment>
<dbReference type="InterPro" id="IPR014718">
    <property type="entry name" value="GH-type_carb-bd"/>
</dbReference>
<dbReference type="InterPro" id="IPR013783">
    <property type="entry name" value="Ig-like_fold"/>
</dbReference>
<dbReference type="GO" id="GO:0051274">
    <property type="term" value="P:beta-glucan biosynthetic process"/>
    <property type="evidence" value="ECO:0007669"/>
    <property type="project" value="TreeGrafter"/>
</dbReference>
<dbReference type="AlphaFoldDB" id="A0A2W7NIS3"/>
<evidence type="ECO:0000256" key="2">
    <source>
        <dbReference type="ARBA" id="ARBA00005001"/>
    </source>
</evidence>
<sequence>MTTTALLATSFLPGRGAAQDAPEEEARPFDFDMLTARAEELAGAPYAAPEPAEGLPEGLSYDLYRQIAFDPTAARWDFPGSNFRLHAFHLGWLFPAAVPLHDVDGGTEQDFVFTTDDFDYRHEAADVLPPHAELPGVAGFRIHYPLNRADIYDELLAFQGASYFRALGRGNAYGLSARGLAIDTASERPEEFPTFIEFYLERPAPGARTITFYALLDSPSVAGAYRFVVTPGRETAMDVTARLRFRTDVANLGVAPLTSMFLFSEANRSAFDDYRPQVHDSEGLIIERGDGDVLWRALNNPPRLSKSIFSEPDARAFGLYQRDRRFESYQDAGAHYQDRPSIRVERQGDWGPGTVQLVEIPTDIEANDNIVAYWQPDESPRAGEAREYSYRLVWGMMMPEDGTRLAHVAETRTGQGGISGVPYEGQARKFVVDFEGGLLARMAPDAEVVPQITVTGGEVVDPVLFKIEGTGTWRLAFDVEPASETEPGAVIELMAHVEGYDQRLTEIWMFQSMPTV</sequence>
<dbReference type="PANTHER" id="PTHR30504">
    <property type="entry name" value="GLUCANS BIOSYNTHESIS PROTEIN"/>
    <property type="match status" value="1"/>
</dbReference>
<protein>
    <submittedName>
        <fullName evidence="6">Glucans biosynthesis protein</fullName>
    </submittedName>
</protein>
<keyword evidence="7" id="KW-1185">Reference proteome</keyword>
<dbReference type="GO" id="GO:0030288">
    <property type="term" value="C:outer membrane-bounded periplasmic space"/>
    <property type="evidence" value="ECO:0007669"/>
    <property type="project" value="TreeGrafter"/>
</dbReference>
<dbReference type="RefSeq" id="WP_234822654.1">
    <property type="nucleotide sequence ID" value="NZ_QKZL01000019.1"/>
</dbReference>
<dbReference type="Gene3D" id="2.60.40.10">
    <property type="entry name" value="Immunoglobulins"/>
    <property type="match status" value="1"/>
</dbReference>
<dbReference type="GO" id="GO:0003824">
    <property type="term" value="F:catalytic activity"/>
    <property type="evidence" value="ECO:0007669"/>
    <property type="project" value="InterPro"/>
</dbReference>
<evidence type="ECO:0000313" key="7">
    <source>
        <dbReference type="Proteomes" id="UP000248916"/>
    </source>
</evidence>